<dbReference type="EMBL" id="CP136137">
    <property type="protein sequence ID" value="WYY09598.1"/>
    <property type="molecule type" value="Genomic_DNA"/>
</dbReference>
<keyword evidence="7" id="KW-0046">Antibiotic resistance</keyword>
<sequence>MDHGPEAIDDIASPWLRTFRQWWTLTARGLLKVLRNGEFLFAFISPAFLALCFFLPLRKIMDSMPGMDYGQFLMPIIILQAVSFAATSAAMRSAFDVSGGINSRFRVLPMSGVVPFFARLATNVALLVVSLICGAVAVLIIGWRPNGGASGTVLLFAIALGIGLLLALMSDGIGLVAGSPQATSQMLGLPTMILGMVSTGFVPEERFPEWIRGFARNQPISQFVEAMRAADSPGRVTWDVIQPTVWWCVGLAAVAGVLLVIGARRVRV</sequence>
<dbReference type="Proteomes" id="UP001479933">
    <property type="component" value="Chromosome"/>
</dbReference>
<protein>
    <submittedName>
        <fullName evidence="10">ABC transporter permease</fullName>
    </submittedName>
</protein>
<keyword evidence="3" id="KW-1003">Cell membrane</keyword>
<feature type="transmembrane region" description="Helical" evidence="8">
    <location>
        <begin position="69"/>
        <end position="91"/>
    </location>
</feature>
<keyword evidence="6 8" id="KW-0472">Membrane</keyword>
<keyword evidence="11" id="KW-1185">Reference proteome</keyword>
<dbReference type="PIRSF" id="PIRSF006648">
    <property type="entry name" value="DrrB"/>
    <property type="match status" value="1"/>
</dbReference>
<gene>
    <name evidence="10" type="ORF">RVF87_12355</name>
</gene>
<comment type="similarity">
    <text evidence="2">Belongs to the ABC-2 integral membrane protein family.</text>
</comment>
<feature type="transmembrane region" description="Helical" evidence="8">
    <location>
        <begin position="244"/>
        <end position="263"/>
    </location>
</feature>
<evidence type="ECO:0000256" key="5">
    <source>
        <dbReference type="ARBA" id="ARBA00022989"/>
    </source>
</evidence>
<name>A0ABZ2U753_9ACTN</name>
<evidence type="ECO:0000256" key="1">
    <source>
        <dbReference type="ARBA" id="ARBA00004651"/>
    </source>
</evidence>
<dbReference type="InterPro" id="IPR000412">
    <property type="entry name" value="ABC_2_transport"/>
</dbReference>
<dbReference type="Pfam" id="PF01061">
    <property type="entry name" value="ABC2_membrane"/>
    <property type="match status" value="1"/>
</dbReference>
<evidence type="ECO:0000256" key="7">
    <source>
        <dbReference type="ARBA" id="ARBA00023251"/>
    </source>
</evidence>
<evidence type="ECO:0000259" key="9">
    <source>
        <dbReference type="Pfam" id="PF01061"/>
    </source>
</evidence>
<accession>A0ABZ2U753</accession>
<evidence type="ECO:0000256" key="6">
    <source>
        <dbReference type="ARBA" id="ARBA00023136"/>
    </source>
</evidence>
<dbReference type="PANTHER" id="PTHR43077:SF8">
    <property type="entry name" value="DOXORUBICIN RESISTANCE ABC TRANSPORTER PERMEASE PROTEIN DRRB"/>
    <property type="match status" value="1"/>
</dbReference>
<comment type="subcellular location">
    <subcellularLocation>
        <location evidence="1">Cell membrane</location>
        <topology evidence="1">Multi-pass membrane protein</topology>
    </subcellularLocation>
</comment>
<dbReference type="InterPro" id="IPR013525">
    <property type="entry name" value="ABC2_TM"/>
</dbReference>
<feature type="transmembrane region" description="Helical" evidence="8">
    <location>
        <begin position="153"/>
        <end position="177"/>
    </location>
</feature>
<evidence type="ECO:0000256" key="2">
    <source>
        <dbReference type="ARBA" id="ARBA00007783"/>
    </source>
</evidence>
<evidence type="ECO:0000256" key="8">
    <source>
        <dbReference type="SAM" id="Phobius"/>
    </source>
</evidence>
<organism evidence="10 11">
    <name type="scientific">Gordonia hydrophobica</name>
    <dbReference type="NCBI Taxonomy" id="40516"/>
    <lineage>
        <taxon>Bacteria</taxon>
        <taxon>Bacillati</taxon>
        <taxon>Actinomycetota</taxon>
        <taxon>Actinomycetes</taxon>
        <taxon>Mycobacteriales</taxon>
        <taxon>Gordoniaceae</taxon>
        <taxon>Gordonia</taxon>
    </lineage>
</organism>
<dbReference type="PANTHER" id="PTHR43077">
    <property type="entry name" value="TRANSPORT PERMEASE YVFS-RELATED"/>
    <property type="match status" value="1"/>
</dbReference>
<keyword evidence="4 8" id="KW-0812">Transmembrane</keyword>
<reference evidence="10 11" key="1">
    <citation type="journal article" date="2023" name="Virus Evol.">
        <title>Computational host range prediction-The good, the bad, and the ugly.</title>
        <authorList>
            <person name="Howell A.A."/>
            <person name="Versoza C.J."/>
            <person name="Pfeifer S.P."/>
        </authorList>
    </citation>
    <scope>NUCLEOTIDE SEQUENCE [LARGE SCALE GENOMIC DNA]</scope>
    <source>
        <strain evidence="10 11">1610/1b</strain>
    </source>
</reference>
<evidence type="ECO:0000313" key="10">
    <source>
        <dbReference type="EMBL" id="WYY09598.1"/>
    </source>
</evidence>
<evidence type="ECO:0000256" key="3">
    <source>
        <dbReference type="ARBA" id="ARBA00022475"/>
    </source>
</evidence>
<evidence type="ECO:0000313" key="11">
    <source>
        <dbReference type="Proteomes" id="UP001479933"/>
    </source>
</evidence>
<dbReference type="InterPro" id="IPR051328">
    <property type="entry name" value="T7SS_ABC-Transporter"/>
</dbReference>
<evidence type="ECO:0000256" key="4">
    <source>
        <dbReference type="ARBA" id="ARBA00022692"/>
    </source>
</evidence>
<proteinExistence type="inferred from homology"/>
<feature type="domain" description="ABC-2 type transporter transmembrane" evidence="9">
    <location>
        <begin position="20"/>
        <end position="229"/>
    </location>
</feature>
<keyword evidence="5 8" id="KW-1133">Transmembrane helix</keyword>
<feature type="transmembrane region" description="Helical" evidence="8">
    <location>
        <begin position="39"/>
        <end position="57"/>
    </location>
</feature>
<feature type="transmembrane region" description="Helical" evidence="8">
    <location>
        <begin position="116"/>
        <end position="141"/>
    </location>
</feature>